<dbReference type="PANTHER" id="PTHR46602">
    <property type="entry name" value="PROTEIN SUPPRESSOR OF GENE SILENCING 3"/>
    <property type="match status" value="1"/>
</dbReference>
<reference evidence="2" key="1">
    <citation type="journal article" date="2017" name="Nature">
        <title>The sunflower genome provides insights into oil metabolism, flowering and Asterid evolution.</title>
        <authorList>
            <person name="Badouin H."/>
            <person name="Gouzy J."/>
            <person name="Grassa C.J."/>
            <person name="Murat F."/>
            <person name="Staton S.E."/>
            <person name="Cottret L."/>
            <person name="Lelandais-Briere C."/>
            <person name="Owens G.L."/>
            <person name="Carrere S."/>
            <person name="Mayjonade B."/>
            <person name="Legrand L."/>
            <person name="Gill N."/>
            <person name="Kane N.C."/>
            <person name="Bowers J.E."/>
            <person name="Hubner S."/>
            <person name="Bellec A."/>
            <person name="Berard A."/>
            <person name="Berges H."/>
            <person name="Blanchet N."/>
            <person name="Boniface M.C."/>
            <person name="Brunel D."/>
            <person name="Catrice O."/>
            <person name="Chaidir N."/>
            <person name="Claudel C."/>
            <person name="Donnadieu C."/>
            <person name="Faraut T."/>
            <person name="Fievet G."/>
            <person name="Helmstetter N."/>
            <person name="King M."/>
            <person name="Knapp S.J."/>
            <person name="Lai Z."/>
            <person name="Le Paslier M.C."/>
            <person name="Lippi Y."/>
            <person name="Lorenzon L."/>
            <person name="Mandel J.R."/>
            <person name="Marage G."/>
            <person name="Marchand G."/>
            <person name="Marquand E."/>
            <person name="Bret-Mestries E."/>
            <person name="Morien E."/>
            <person name="Nambeesan S."/>
            <person name="Nguyen T."/>
            <person name="Pegot-Espagnet P."/>
            <person name="Pouilly N."/>
            <person name="Raftis F."/>
            <person name="Sallet E."/>
            <person name="Schiex T."/>
            <person name="Thomas J."/>
            <person name="Vandecasteele C."/>
            <person name="Vares D."/>
            <person name="Vear F."/>
            <person name="Vautrin S."/>
            <person name="Crespi M."/>
            <person name="Mangin B."/>
            <person name="Burke J.M."/>
            <person name="Salse J."/>
            <person name="Munos S."/>
            <person name="Vincourt P."/>
            <person name="Rieseberg L.H."/>
            <person name="Langlade N.B."/>
        </authorList>
    </citation>
    <scope>NUCLEOTIDE SEQUENCE</scope>
    <source>
        <tissue evidence="2">Leaves</tissue>
    </source>
</reference>
<keyword evidence="1" id="KW-0175">Coiled coil</keyword>
<dbReference type="GO" id="GO:0051607">
    <property type="term" value="P:defense response to virus"/>
    <property type="evidence" value="ECO:0007669"/>
    <property type="project" value="InterPro"/>
</dbReference>
<gene>
    <name evidence="2" type="ORF">HanXRQr2_Chr10g0456181</name>
</gene>
<feature type="coiled-coil region" evidence="1">
    <location>
        <begin position="108"/>
        <end position="153"/>
    </location>
</feature>
<dbReference type="AlphaFoldDB" id="A0A9K3N5L3"/>
<name>A0A9K3N5L3_HELAN</name>
<protein>
    <submittedName>
        <fullName evidence="2">XS domain-containing protein</fullName>
    </submittedName>
</protein>
<sequence length="241" mass="28974">MNSRRGGGQLNKEAVRLSQHFENEGTDRVAWDRNPILFYPGGKRKLYGYMATKGDMDIFNKHSKGKVKLKFEMVSYHEKVVDQLKQMNEENQQLHWYKDKAVTHQMHAKALEESIDLVSKKLRKKEVEDRIKKERTQQHCEELEEALDSQEQFFKDQLKLMKYARNAKESEFDKLQEEDRVRVEGSYSAVDPQREEKLEEIKEFQEEREKLKSMYMKKKIELEKWFDTELTQLMDKYTHIN</sequence>
<evidence type="ECO:0000313" key="2">
    <source>
        <dbReference type="EMBL" id="KAF5787732.1"/>
    </source>
</evidence>
<evidence type="ECO:0000313" key="3">
    <source>
        <dbReference type="Proteomes" id="UP000215914"/>
    </source>
</evidence>
<dbReference type="Gramene" id="mRNA:HanXRQr2_Chr10g0456181">
    <property type="protein sequence ID" value="mRNA:HanXRQr2_Chr10g0456181"/>
    <property type="gene ID" value="HanXRQr2_Chr10g0456181"/>
</dbReference>
<dbReference type="PANTHER" id="PTHR46602:SF1">
    <property type="entry name" value="PROTEIN SUPPRESSOR OF GENE SILENCING 3"/>
    <property type="match status" value="1"/>
</dbReference>
<proteinExistence type="predicted"/>
<dbReference type="Gene3D" id="3.30.70.2890">
    <property type="entry name" value="XS domain"/>
    <property type="match status" value="1"/>
</dbReference>
<keyword evidence="3" id="KW-1185">Reference proteome</keyword>
<organism evidence="2 3">
    <name type="scientific">Helianthus annuus</name>
    <name type="common">Common sunflower</name>
    <dbReference type="NCBI Taxonomy" id="4232"/>
    <lineage>
        <taxon>Eukaryota</taxon>
        <taxon>Viridiplantae</taxon>
        <taxon>Streptophyta</taxon>
        <taxon>Embryophyta</taxon>
        <taxon>Tracheophyta</taxon>
        <taxon>Spermatophyta</taxon>
        <taxon>Magnoliopsida</taxon>
        <taxon>eudicotyledons</taxon>
        <taxon>Gunneridae</taxon>
        <taxon>Pentapetalae</taxon>
        <taxon>asterids</taxon>
        <taxon>campanulids</taxon>
        <taxon>Asterales</taxon>
        <taxon>Asteraceae</taxon>
        <taxon>Asteroideae</taxon>
        <taxon>Heliantheae alliance</taxon>
        <taxon>Heliantheae</taxon>
        <taxon>Helianthus</taxon>
    </lineage>
</organism>
<comment type="caution">
    <text evidence="2">The sequence shown here is derived from an EMBL/GenBank/DDBJ whole genome shotgun (WGS) entry which is preliminary data.</text>
</comment>
<accession>A0A9K3N5L3</accession>
<dbReference type="InterPro" id="IPR044287">
    <property type="entry name" value="SGS3"/>
</dbReference>
<dbReference type="InterPro" id="IPR038588">
    <property type="entry name" value="XS_domain_sf"/>
</dbReference>
<dbReference type="EMBL" id="MNCJ02000325">
    <property type="protein sequence ID" value="KAF5787732.1"/>
    <property type="molecule type" value="Genomic_DNA"/>
</dbReference>
<reference evidence="2" key="2">
    <citation type="submission" date="2020-06" db="EMBL/GenBank/DDBJ databases">
        <title>Helianthus annuus Genome sequencing and assembly Release 2.</title>
        <authorList>
            <person name="Gouzy J."/>
            <person name="Langlade N."/>
            <person name="Munos S."/>
        </authorList>
    </citation>
    <scope>NUCLEOTIDE SEQUENCE</scope>
    <source>
        <tissue evidence="2">Leaves</tissue>
    </source>
</reference>
<dbReference type="Proteomes" id="UP000215914">
    <property type="component" value="Unassembled WGS sequence"/>
</dbReference>
<feature type="coiled-coil region" evidence="1">
    <location>
        <begin position="194"/>
        <end position="221"/>
    </location>
</feature>
<evidence type="ECO:0000256" key="1">
    <source>
        <dbReference type="SAM" id="Coils"/>
    </source>
</evidence>
<dbReference type="GO" id="GO:0031047">
    <property type="term" value="P:regulatory ncRNA-mediated gene silencing"/>
    <property type="evidence" value="ECO:0007669"/>
    <property type="project" value="InterPro"/>
</dbReference>